<reference evidence="1 2" key="1">
    <citation type="journal article" date="2023" name="Arcadia Sci">
        <title>De novo assembly of a long-read Amblyomma americanum tick genome.</title>
        <authorList>
            <person name="Chou S."/>
            <person name="Poskanzer K.E."/>
            <person name="Rollins M."/>
            <person name="Thuy-Boun P.S."/>
        </authorList>
    </citation>
    <scope>NUCLEOTIDE SEQUENCE [LARGE SCALE GENOMIC DNA]</scope>
    <source>
        <strain evidence="1">F_SG_1</strain>
        <tissue evidence="1">Salivary glands</tissue>
    </source>
</reference>
<dbReference type="Proteomes" id="UP001321473">
    <property type="component" value="Unassembled WGS sequence"/>
</dbReference>
<organism evidence="1 2">
    <name type="scientific">Amblyomma americanum</name>
    <name type="common">Lone star tick</name>
    <dbReference type="NCBI Taxonomy" id="6943"/>
    <lineage>
        <taxon>Eukaryota</taxon>
        <taxon>Metazoa</taxon>
        <taxon>Ecdysozoa</taxon>
        <taxon>Arthropoda</taxon>
        <taxon>Chelicerata</taxon>
        <taxon>Arachnida</taxon>
        <taxon>Acari</taxon>
        <taxon>Parasitiformes</taxon>
        <taxon>Ixodida</taxon>
        <taxon>Ixodoidea</taxon>
        <taxon>Ixodidae</taxon>
        <taxon>Amblyomminae</taxon>
        <taxon>Amblyomma</taxon>
    </lineage>
</organism>
<accession>A0AAQ4F108</accession>
<evidence type="ECO:0000313" key="1">
    <source>
        <dbReference type="EMBL" id="KAK8780816.1"/>
    </source>
</evidence>
<name>A0AAQ4F108_AMBAM</name>
<evidence type="ECO:0000313" key="2">
    <source>
        <dbReference type="Proteomes" id="UP001321473"/>
    </source>
</evidence>
<protein>
    <submittedName>
        <fullName evidence="1">Uncharacterized protein</fullName>
    </submittedName>
</protein>
<proteinExistence type="predicted"/>
<keyword evidence="2" id="KW-1185">Reference proteome</keyword>
<dbReference type="EMBL" id="JARKHS020008390">
    <property type="protein sequence ID" value="KAK8780816.1"/>
    <property type="molecule type" value="Genomic_DNA"/>
</dbReference>
<dbReference type="AlphaFoldDB" id="A0AAQ4F108"/>
<sequence length="172" mass="19522">MGSRTSFLQMFPPDGLCEYIFFDSVEKGNRNPLAFPKRWGNDLRIFITAYARYNTTAFGIGFAYENPKYLQRSYSQTHDAILAVHDTDNVLFAYDNEVGLCRKLCAVKGTHSGVRFGIAVYDLEYEDFSNACGVFNKYGAFSRVHAIRGILNYFKTRFQSAPDAVGCRELIT</sequence>
<comment type="caution">
    <text evidence="1">The sequence shown here is derived from an EMBL/GenBank/DDBJ whole genome shotgun (WGS) entry which is preliminary data.</text>
</comment>
<gene>
    <name evidence="1" type="ORF">V5799_017843</name>
</gene>